<comment type="caution">
    <text evidence="5">The sequence shown here is derived from an EMBL/GenBank/DDBJ whole genome shotgun (WGS) entry which is preliminary data.</text>
</comment>
<dbReference type="PANTHER" id="PTHR22839:SF0">
    <property type="entry name" value="THO COMPLEX SUBUNIT 3"/>
    <property type="match status" value="1"/>
</dbReference>
<evidence type="ECO:0000256" key="4">
    <source>
        <dbReference type="PROSITE-ProRule" id="PRU00221"/>
    </source>
</evidence>
<gene>
    <name evidence="5" type="ORF">PhCBS80983_g04295</name>
</gene>
<evidence type="ECO:0000256" key="3">
    <source>
        <dbReference type="ARBA" id="ARBA00046343"/>
    </source>
</evidence>
<evidence type="ECO:0000313" key="6">
    <source>
        <dbReference type="Proteomes" id="UP000318582"/>
    </source>
</evidence>
<dbReference type="InterPro" id="IPR040132">
    <property type="entry name" value="Tex1/THOC3"/>
</dbReference>
<comment type="similarity">
    <text evidence="3">Belongs to the THOC3 family.</text>
</comment>
<feature type="repeat" description="WD" evidence="4">
    <location>
        <begin position="21"/>
        <end position="52"/>
    </location>
</feature>
<dbReference type="PANTHER" id="PTHR22839">
    <property type="entry name" value="THO COMPLEX SUBUNIT 3 THO3"/>
    <property type="match status" value="1"/>
</dbReference>
<dbReference type="Gene3D" id="2.130.10.10">
    <property type="entry name" value="YVTN repeat-like/Quinoprotein amine dehydrogenase"/>
    <property type="match status" value="2"/>
</dbReference>
<feature type="repeat" description="WD" evidence="4">
    <location>
        <begin position="66"/>
        <end position="108"/>
    </location>
</feature>
<dbReference type="InterPro" id="IPR015943">
    <property type="entry name" value="WD40/YVTN_repeat-like_dom_sf"/>
</dbReference>
<dbReference type="PRINTS" id="PR00320">
    <property type="entry name" value="GPROTEINBRPT"/>
</dbReference>
<accession>A0A507E0A2</accession>
<protein>
    <submittedName>
        <fullName evidence="5">Uncharacterized protein</fullName>
    </submittedName>
</protein>
<dbReference type="PROSITE" id="PS50082">
    <property type="entry name" value="WD_REPEATS_2"/>
    <property type="match status" value="3"/>
</dbReference>
<name>A0A507E0A2_9FUNG</name>
<dbReference type="GO" id="GO:0000445">
    <property type="term" value="C:THO complex part of transcription export complex"/>
    <property type="evidence" value="ECO:0007669"/>
    <property type="project" value="TreeGrafter"/>
</dbReference>
<reference evidence="5 6" key="1">
    <citation type="journal article" date="2019" name="Sci. Rep.">
        <title>Comparative genomics of chytrid fungi reveal insights into the obligate biotrophic and pathogenic lifestyle of Synchytrium endobioticum.</title>
        <authorList>
            <person name="van de Vossenberg B.T.L.H."/>
            <person name="Warris S."/>
            <person name="Nguyen H.D.T."/>
            <person name="van Gent-Pelzer M.P.E."/>
            <person name="Joly D.L."/>
            <person name="van de Geest H.C."/>
            <person name="Bonants P.J.M."/>
            <person name="Smith D.S."/>
            <person name="Levesque C.A."/>
            <person name="van der Lee T.A.J."/>
        </authorList>
    </citation>
    <scope>NUCLEOTIDE SEQUENCE [LARGE SCALE GENOMIC DNA]</scope>
    <source>
        <strain evidence="5 6">CBS 809.83</strain>
    </source>
</reference>
<proteinExistence type="inferred from homology"/>
<dbReference type="GO" id="GO:0006406">
    <property type="term" value="P:mRNA export from nucleus"/>
    <property type="evidence" value="ECO:0007669"/>
    <property type="project" value="InterPro"/>
</dbReference>
<dbReference type="Proteomes" id="UP000318582">
    <property type="component" value="Unassembled WGS sequence"/>
</dbReference>
<dbReference type="InterPro" id="IPR020472">
    <property type="entry name" value="WD40_PAC1"/>
</dbReference>
<keyword evidence="6" id="KW-1185">Reference proteome</keyword>
<organism evidence="5 6">
    <name type="scientific">Powellomyces hirtus</name>
    <dbReference type="NCBI Taxonomy" id="109895"/>
    <lineage>
        <taxon>Eukaryota</taxon>
        <taxon>Fungi</taxon>
        <taxon>Fungi incertae sedis</taxon>
        <taxon>Chytridiomycota</taxon>
        <taxon>Chytridiomycota incertae sedis</taxon>
        <taxon>Chytridiomycetes</taxon>
        <taxon>Spizellomycetales</taxon>
        <taxon>Powellomycetaceae</taxon>
        <taxon>Powellomyces</taxon>
    </lineage>
</organism>
<keyword evidence="1 4" id="KW-0853">WD repeat</keyword>
<feature type="repeat" description="WD" evidence="4">
    <location>
        <begin position="205"/>
        <end position="246"/>
    </location>
</feature>
<dbReference type="PROSITE" id="PS50294">
    <property type="entry name" value="WD_REPEATS_REGION"/>
    <property type="match status" value="3"/>
</dbReference>
<dbReference type="InterPro" id="IPR019775">
    <property type="entry name" value="WD40_repeat_CS"/>
</dbReference>
<dbReference type="STRING" id="109895.A0A507E0A2"/>
<evidence type="ECO:0000313" key="5">
    <source>
        <dbReference type="EMBL" id="TPX56785.1"/>
    </source>
</evidence>
<dbReference type="SMART" id="SM00320">
    <property type="entry name" value="WD40"/>
    <property type="match status" value="7"/>
</dbReference>
<dbReference type="InterPro" id="IPR036322">
    <property type="entry name" value="WD40_repeat_dom_sf"/>
</dbReference>
<dbReference type="InterPro" id="IPR001680">
    <property type="entry name" value="WD40_rpt"/>
</dbReference>
<sequence length="332" mass="36807">MTSFHYPRLQSLLASAHTKELRGHKQKVLTVGWSSDGKKLGSGSADQTARVWTNIERTSNKDALELKAHTGDVDQLCWDPTHPERLATASLDSSIIMWDVRTADKSRAAPYIRKVQTTGENINLCWSPDGRNIAVGNKEDVVAFIDPRGGGDAKSEKKYIWHTIKNEVEINEISWNFAGDLFFMTTGQGTVRVLEFPGFKPVIDLNAHTANLYCLDFDPKGRYFATGSADALICLWDIEELICLRTFGTLEWPVRTISISHDGELIASGSEDRVIDIASVETGETIHTIQCSAATNSIAWHPNRHLLAYAGDEVSSSRPEGNLRVFGLSDFK</sequence>
<dbReference type="AlphaFoldDB" id="A0A507E0A2"/>
<dbReference type="PROSITE" id="PS00678">
    <property type="entry name" value="WD_REPEATS_1"/>
    <property type="match status" value="1"/>
</dbReference>
<keyword evidence="2" id="KW-0677">Repeat</keyword>
<evidence type="ECO:0000256" key="1">
    <source>
        <dbReference type="ARBA" id="ARBA00022574"/>
    </source>
</evidence>
<dbReference type="EMBL" id="QEAQ01000065">
    <property type="protein sequence ID" value="TPX56785.1"/>
    <property type="molecule type" value="Genomic_DNA"/>
</dbReference>
<dbReference type="SUPFAM" id="SSF50978">
    <property type="entry name" value="WD40 repeat-like"/>
    <property type="match status" value="1"/>
</dbReference>
<evidence type="ECO:0000256" key="2">
    <source>
        <dbReference type="ARBA" id="ARBA00022737"/>
    </source>
</evidence>
<dbReference type="Pfam" id="PF25174">
    <property type="entry name" value="Beta-prop_THOC3"/>
    <property type="match status" value="1"/>
</dbReference>